<dbReference type="InterPro" id="IPR004895">
    <property type="entry name" value="Prenylated_rab_accept_PRA1"/>
</dbReference>
<dbReference type="Pfam" id="PF03208">
    <property type="entry name" value="PRA1"/>
    <property type="match status" value="1"/>
</dbReference>
<dbReference type="AlphaFoldDB" id="A0ABD1PB95"/>
<feature type="transmembrane region" description="Helical" evidence="7">
    <location>
        <begin position="63"/>
        <end position="81"/>
    </location>
</feature>
<evidence type="ECO:0000256" key="1">
    <source>
        <dbReference type="ARBA" id="ARBA00002501"/>
    </source>
</evidence>
<comment type="similarity">
    <text evidence="3 7">Belongs to the PRA1 family.</text>
</comment>
<evidence type="ECO:0000256" key="5">
    <source>
        <dbReference type="ARBA" id="ARBA00022989"/>
    </source>
</evidence>
<dbReference type="PANTHER" id="PTHR38519:SF3">
    <property type="entry name" value="PRA1 FAMILY PROTEIN"/>
    <property type="match status" value="1"/>
</dbReference>
<gene>
    <name evidence="9" type="ORF">Adt_44377</name>
</gene>
<feature type="transmembrane region" description="Helical" evidence="7">
    <location>
        <begin position="87"/>
        <end position="108"/>
    </location>
</feature>
<evidence type="ECO:0000313" key="10">
    <source>
        <dbReference type="Proteomes" id="UP001604336"/>
    </source>
</evidence>
<evidence type="ECO:0000256" key="6">
    <source>
        <dbReference type="ARBA" id="ARBA00023136"/>
    </source>
</evidence>
<sequence length="195" mass="21844">MASYGTTTQRPATSSPSPTISRDDESEESARKYLNSFQFTCPFNIPSTPESAAVRIIKNLAKFSLYYAIFVWTVLFITLIPERKVSLILLVAMTEVTVLYFLLLRALPNSVVLHKIIDKRVVLFLLFMITSVELILTRAFIHLFATLSATIPIVILHAVLSKREQVSVYEEARGAGELVPLVEERVSDAEPVNLV</sequence>
<organism evidence="9 10">
    <name type="scientific">Abeliophyllum distichum</name>
    <dbReference type="NCBI Taxonomy" id="126358"/>
    <lineage>
        <taxon>Eukaryota</taxon>
        <taxon>Viridiplantae</taxon>
        <taxon>Streptophyta</taxon>
        <taxon>Embryophyta</taxon>
        <taxon>Tracheophyta</taxon>
        <taxon>Spermatophyta</taxon>
        <taxon>Magnoliopsida</taxon>
        <taxon>eudicotyledons</taxon>
        <taxon>Gunneridae</taxon>
        <taxon>Pentapetalae</taxon>
        <taxon>asterids</taxon>
        <taxon>lamiids</taxon>
        <taxon>Lamiales</taxon>
        <taxon>Oleaceae</taxon>
        <taxon>Forsythieae</taxon>
        <taxon>Abeliophyllum</taxon>
    </lineage>
</organism>
<keyword evidence="4 7" id="KW-0812">Transmembrane</keyword>
<feature type="transmembrane region" description="Helical" evidence="7">
    <location>
        <begin position="143"/>
        <end position="160"/>
    </location>
</feature>
<keyword evidence="7" id="KW-0813">Transport</keyword>
<evidence type="ECO:0000256" key="8">
    <source>
        <dbReference type="SAM" id="MobiDB-lite"/>
    </source>
</evidence>
<dbReference type="EMBL" id="JBFOLK010000014">
    <property type="protein sequence ID" value="KAL2460957.1"/>
    <property type="molecule type" value="Genomic_DNA"/>
</dbReference>
<dbReference type="Proteomes" id="UP001604336">
    <property type="component" value="Unassembled WGS sequence"/>
</dbReference>
<dbReference type="GO" id="GO:0016020">
    <property type="term" value="C:membrane"/>
    <property type="evidence" value="ECO:0007669"/>
    <property type="project" value="UniProtKB-SubCell"/>
</dbReference>
<evidence type="ECO:0000256" key="3">
    <source>
        <dbReference type="ARBA" id="ARBA00006483"/>
    </source>
</evidence>
<keyword evidence="10" id="KW-1185">Reference proteome</keyword>
<protein>
    <recommendedName>
        <fullName evidence="7">PRA1 family protein</fullName>
    </recommendedName>
</protein>
<evidence type="ECO:0000256" key="2">
    <source>
        <dbReference type="ARBA" id="ARBA00004141"/>
    </source>
</evidence>
<dbReference type="GO" id="GO:0005783">
    <property type="term" value="C:endoplasmic reticulum"/>
    <property type="evidence" value="ECO:0007669"/>
    <property type="project" value="UniProtKB-ARBA"/>
</dbReference>
<evidence type="ECO:0000256" key="4">
    <source>
        <dbReference type="ARBA" id="ARBA00022692"/>
    </source>
</evidence>
<feature type="transmembrane region" description="Helical" evidence="7">
    <location>
        <begin position="120"/>
        <end position="137"/>
    </location>
</feature>
<comment type="caution">
    <text evidence="9">The sequence shown here is derived from an EMBL/GenBank/DDBJ whole genome shotgun (WGS) entry which is preliminary data.</text>
</comment>
<proteinExistence type="inferred from homology"/>
<reference evidence="10" key="1">
    <citation type="submission" date="2024-07" db="EMBL/GenBank/DDBJ databases">
        <title>Two chromosome-level genome assemblies of Korean endemic species Abeliophyllum distichum and Forsythia ovata (Oleaceae).</title>
        <authorList>
            <person name="Jang H."/>
        </authorList>
    </citation>
    <scope>NUCLEOTIDE SEQUENCE [LARGE SCALE GENOMIC DNA]</scope>
</reference>
<evidence type="ECO:0000256" key="7">
    <source>
        <dbReference type="RuleBase" id="RU363107"/>
    </source>
</evidence>
<dbReference type="PANTHER" id="PTHR38519">
    <property type="entry name" value="PRA1 FAMILY PROTEIN"/>
    <property type="match status" value="1"/>
</dbReference>
<comment type="subcellular location">
    <subcellularLocation>
        <location evidence="2 7">Membrane</location>
        <topology evidence="2 7">Multi-pass membrane protein</topology>
    </subcellularLocation>
</comment>
<keyword evidence="6 7" id="KW-0472">Membrane</keyword>
<feature type="compositionally biased region" description="Polar residues" evidence="8">
    <location>
        <begin position="1"/>
        <end position="20"/>
    </location>
</feature>
<name>A0ABD1PB95_9LAMI</name>
<keyword evidence="5 7" id="KW-1133">Transmembrane helix</keyword>
<dbReference type="GO" id="GO:0016192">
    <property type="term" value="P:vesicle-mediated transport"/>
    <property type="evidence" value="ECO:0007669"/>
    <property type="project" value="UniProtKB-ARBA"/>
</dbReference>
<accession>A0ABD1PB95</accession>
<comment type="function">
    <text evidence="1 7">May be involved in both secretory and endocytic intracellular trafficking in the endosomal/prevacuolar compartments.</text>
</comment>
<feature type="region of interest" description="Disordered" evidence="8">
    <location>
        <begin position="1"/>
        <end position="25"/>
    </location>
</feature>
<evidence type="ECO:0000313" key="9">
    <source>
        <dbReference type="EMBL" id="KAL2460957.1"/>
    </source>
</evidence>